<dbReference type="CDD" id="cd00120">
    <property type="entry name" value="MADS"/>
    <property type="match status" value="1"/>
</dbReference>
<gene>
    <name evidence="3" type="ORF">GUJ93_ZPchr0001g32734</name>
</gene>
<dbReference type="OrthoDB" id="691496at2759"/>
<evidence type="ECO:0000256" key="1">
    <source>
        <dbReference type="SAM" id="MobiDB-lite"/>
    </source>
</evidence>
<organism evidence="3 4">
    <name type="scientific">Zizania palustris</name>
    <name type="common">Northern wild rice</name>
    <dbReference type="NCBI Taxonomy" id="103762"/>
    <lineage>
        <taxon>Eukaryota</taxon>
        <taxon>Viridiplantae</taxon>
        <taxon>Streptophyta</taxon>
        <taxon>Embryophyta</taxon>
        <taxon>Tracheophyta</taxon>
        <taxon>Spermatophyta</taxon>
        <taxon>Magnoliopsida</taxon>
        <taxon>Liliopsida</taxon>
        <taxon>Poales</taxon>
        <taxon>Poaceae</taxon>
        <taxon>BOP clade</taxon>
        <taxon>Oryzoideae</taxon>
        <taxon>Oryzeae</taxon>
        <taxon>Zizaniinae</taxon>
        <taxon>Zizania</taxon>
    </lineage>
</organism>
<dbReference type="PANTHER" id="PTHR48019">
    <property type="entry name" value="SERUM RESPONSE FACTOR HOMOLOG"/>
    <property type="match status" value="1"/>
</dbReference>
<accession>A0A8J5RZH4</accession>
<name>A0A8J5RZH4_ZIZPA</name>
<evidence type="ECO:0000259" key="2">
    <source>
        <dbReference type="PROSITE" id="PS50066"/>
    </source>
</evidence>
<feature type="domain" description="MADS-box" evidence="2">
    <location>
        <begin position="1"/>
        <end position="61"/>
    </location>
</feature>
<dbReference type="Proteomes" id="UP000729402">
    <property type="component" value="Unassembled WGS sequence"/>
</dbReference>
<keyword evidence="4" id="KW-1185">Reference proteome</keyword>
<dbReference type="GO" id="GO:0046983">
    <property type="term" value="F:protein dimerization activity"/>
    <property type="evidence" value="ECO:0007669"/>
    <property type="project" value="InterPro"/>
</dbReference>
<evidence type="ECO:0000313" key="3">
    <source>
        <dbReference type="EMBL" id="KAG8051865.1"/>
    </source>
</evidence>
<dbReference type="SMART" id="SM00432">
    <property type="entry name" value="MADS"/>
    <property type="match status" value="1"/>
</dbReference>
<dbReference type="EMBL" id="JAAALK010000288">
    <property type="protein sequence ID" value="KAG8051865.1"/>
    <property type="molecule type" value="Genomic_DNA"/>
</dbReference>
<protein>
    <recommendedName>
        <fullName evidence="2">MADS-box domain-containing protein</fullName>
    </recommendedName>
</protein>
<proteinExistence type="predicted"/>
<reference evidence="3" key="1">
    <citation type="journal article" date="2021" name="bioRxiv">
        <title>Whole Genome Assembly and Annotation of Northern Wild Rice, Zizania palustris L., Supports a Whole Genome Duplication in the Zizania Genus.</title>
        <authorList>
            <person name="Haas M."/>
            <person name="Kono T."/>
            <person name="Macchietto M."/>
            <person name="Millas R."/>
            <person name="McGilp L."/>
            <person name="Shao M."/>
            <person name="Duquette J."/>
            <person name="Hirsch C.N."/>
            <person name="Kimball J."/>
        </authorList>
    </citation>
    <scope>NUCLEOTIDE SEQUENCE</scope>
    <source>
        <tissue evidence="3">Fresh leaf tissue</tissue>
    </source>
</reference>
<dbReference type="Pfam" id="PF00319">
    <property type="entry name" value="SRF-TF"/>
    <property type="match status" value="1"/>
</dbReference>
<dbReference type="AlphaFoldDB" id="A0A8J5RZH4"/>
<comment type="caution">
    <text evidence="3">The sequence shown here is derived from an EMBL/GenBank/DDBJ whole genome shotgun (WGS) entry which is preliminary data.</text>
</comment>
<sequence>MPLGKITIHPIDNNAERRSRLRKRSGGLLKKVQELSVLCNVPACVAIYDTDDMAEPIVWPSVQETTNMMQSSLDMPQTSVGKKMLDREALLQKNITKSESKLLKMRSNNHQFEVNIIMSDIIAGRRKDLDDLDLEKMEELEWVLTMRRSGIHKRINELCSKAAEASSPPLAPPTTQPTTDVDSVNLEIPNDQD</sequence>
<dbReference type="InterPro" id="IPR050142">
    <property type="entry name" value="MADS-box/MEF2_TF"/>
</dbReference>
<dbReference type="GO" id="GO:0003677">
    <property type="term" value="F:DNA binding"/>
    <property type="evidence" value="ECO:0007669"/>
    <property type="project" value="InterPro"/>
</dbReference>
<feature type="region of interest" description="Disordered" evidence="1">
    <location>
        <begin position="161"/>
        <end position="193"/>
    </location>
</feature>
<dbReference type="InterPro" id="IPR002100">
    <property type="entry name" value="TF_MADSbox"/>
</dbReference>
<dbReference type="PROSITE" id="PS50066">
    <property type="entry name" value="MADS_BOX_2"/>
    <property type="match status" value="1"/>
</dbReference>
<evidence type="ECO:0000313" key="4">
    <source>
        <dbReference type="Proteomes" id="UP000729402"/>
    </source>
</evidence>
<reference evidence="3" key="2">
    <citation type="submission" date="2021-02" db="EMBL/GenBank/DDBJ databases">
        <authorList>
            <person name="Kimball J.A."/>
            <person name="Haas M.W."/>
            <person name="Macchietto M."/>
            <person name="Kono T."/>
            <person name="Duquette J."/>
            <person name="Shao M."/>
        </authorList>
    </citation>
    <scope>NUCLEOTIDE SEQUENCE</scope>
    <source>
        <tissue evidence="3">Fresh leaf tissue</tissue>
    </source>
</reference>